<feature type="compositionally biased region" description="Basic residues" evidence="5">
    <location>
        <begin position="41"/>
        <end position="52"/>
    </location>
</feature>
<reference evidence="7" key="1">
    <citation type="submission" date="2021-01" db="EMBL/GenBank/DDBJ databases">
        <authorList>
            <consortium name="Genoscope - CEA"/>
            <person name="William W."/>
        </authorList>
    </citation>
    <scope>NUCLEOTIDE SEQUENCE</scope>
</reference>
<evidence type="ECO:0000313" key="8">
    <source>
        <dbReference type="Proteomes" id="UP000683925"/>
    </source>
</evidence>
<dbReference type="EMBL" id="CAJJDP010000057">
    <property type="protein sequence ID" value="CAD8171425.1"/>
    <property type="molecule type" value="Genomic_DNA"/>
</dbReference>
<dbReference type="PROSITE" id="PS01358">
    <property type="entry name" value="ZF_RANBP2_1"/>
    <property type="match status" value="1"/>
</dbReference>
<evidence type="ECO:0000256" key="3">
    <source>
        <dbReference type="ARBA" id="ARBA00022833"/>
    </source>
</evidence>
<proteinExistence type="predicted"/>
<organism evidence="7 8">
    <name type="scientific">Paramecium octaurelia</name>
    <dbReference type="NCBI Taxonomy" id="43137"/>
    <lineage>
        <taxon>Eukaryota</taxon>
        <taxon>Sar</taxon>
        <taxon>Alveolata</taxon>
        <taxon>Ciliophora</taxon>
        <taxon>Intramacronucleata</taxon>
        <taxon>Oligohymenophorea</taxon>
        <taxon>Peniculida</taxon>
        <taxon>Parameciidae</taxon>
        <taxon>Paramecium</taxon>
    </lineage>
</organism>
<evidence type="ECO:0000259" key="6">
    <source>
        <dbReference type="PROSITE" id="PS50199"/>
    </source>
</evidence>
<feature type="compositionally biased region" description="Low complexity" evidence="5">
    <location>
        <begin position="54"/>
        <end position="78"/>
    </location>
</feature>
<dbReference type="PROSITE" id="PS50199">
    <property type="entry name" value="ZF_RANBP2_2"/>
    <property type="match status" value="1"/>
</dbReference>
<evidence type="ECO:0000256" key="2">
    <source>
        <dbReference type="ARBA" id="ARBA00022771"/>
    </source>
</evidence>
<sequence>MKNEIIMIEMKKHYERNNDRNNERNNERNDRYDNKNDRKRKDYHHQKRKIRKYSSSLSRPSSSVSVSVSKSESSSSSEKVPRCRPKNHDNMVLLLENYLKTQLSNNWIVHLMRQLWMLMLFLTKKHLQQMHLGKHIQNIALSIMQEKKKSIGEHTLNVDFYDDTSGRQRRNRHELKNSLINQPPTSYDWICDKCGYENFAKRHKCNKCLNPRNIHCKF</sequence>
<feature type="compositionally biased region" description="Basic and acidic residues" evidence="5">
    <location>
        <begin position="1"/>
        <end position="40"/>
    </location>
</feature>
<dbReference type="Pfam" id="PF00641">
    <property type="entry name" value="Zn_ribbon_RanBP"/>
    <property type="match status" value="1"/>
</dbReference>
<dbReference type="InterPro" id="IPR001876">
    <property type="entry name" value="Znf_RanBP2"/>
</dbReference>
<evidence type="ECO:0000256" key="4">
    <source>
        <dbReference type="PROSITE-ProRule" id="PRU00322"/>
    </source>
</evidence>
<name>A0A8S1V3B9_PAROT</name>
<keyword evidence="3" id="KW-0862">Zinc</keyword>
<feature type="domain" description="RanBP2-type" evidence="6">
    <location>
        <begin position="184"/>
        <end position="214"/>
    </location>
</feature>
<accession>A0A8S1V3B9</accession>
<keyword evidence="1" id="KW-0479">Metal-binding</keyword>
<evidence type="ECO:0000313" key="7">
    <source>
        <dbReference type="EMBL" id="CAD8171425.1"/>
    </source>
</evidence>
<gene>
    <name evidence="7" type="ORF">POCTA_138.1.T0580127</name>
</gene>
<dbReference type="Proteomes" id="UP000683925">
    <property type="component" value="Unassembled WGS sequence"/>
</dbReference>
<protein>
    <recommendedName>
        <fullName evidence="6">RanBP2-type domain-containing protein</fullName>
    </recommendedName>
</protein>
<evidence type="ECO:0000256" key="5">
    <source>
        <dbReference type="SAM" id="MobiDB-lite"/>
    </source>
</evidence>
<comment type="caution">
    <text evidence="7">The sequence shown here is derived from an EMBL/GenBank/DDBJ whole genome shotgun (WGS) entry which is preliminary data.</text>
</comment>
<feature type="region of interest" description="Disordered" evidence="5">
    <location>
        <begin position="1"/>
        <end position="85"/>
    </location>
</feature>
<dbReference type="GO" id="GO:0008270">
    <property type="term" value="F:zinc ion binding"/>
    <property type="evidence" value="ECO:0007669"/>
    <property type="project" value="UniProtKB-KW"/>
</dbReference>
<dbReference type="SMART" id="SM00547">
    <property type="entry name" value="ZnF_RBZ"/>
    <property type="match status" value="1"/>
</dbReference>
<evidence type="ECO:0000256" key="1">
    <source>
        <dbReference type="ARBA" id="ARBA00022723"/>
    </source>
</evidence>
<dbReference type="AlphaFoldDB" id="A0A8S1V3B9"/>
<keyword evidence="2 4" id="KW-0863">Zinc-finger</keyword>
<keyword evidence="8" id="KW-1185">Reference proteome</keyword>
<dbReference type="OrthoDB" id="439808at2759"/>